<gene>
    <name evidence="1" type="ORF">NK667_29220</name>
</gene>
<name>A0ABY5EF84_9PSED</name>
<sequence length="81" mass="9199">MSNSLDRFILGLTRANERRAKAQQQAKQIVEKPHGDSDAIITKTTNVTSINTDILSTDEERYRTSLITNMIQLIQSKRKPV</sequence>
<reference evidence="1" key="1">
    <citation type="submission" date="2022-07" db="EMBL/GenBank/DDBJ databases">
        <title>Pseudomonas nunamit sp. nov. an antifungal species isolated from Greenland.</title>
        <authorList>
            <person name="Ntana F."/>
            <person name="Hennessy R.C."/>
            <person name="Zervas A."/>
            <person name="Stougaard P."/>
        </authorList>
    </citation>
    <scope>NUCLEOTIDE SEQUENCE</scope>
    <source>
        <strain evidence="1">In5</strain>
    </source>
</reference>
<accession>A0ABY5EF84</accession>
<proteinExistence type="predicted"/>
<evidence type="ECO:0000313" key="2">
    <source>
        <dbReference type="Proteomes" id="UP001059607"/>
    </source>
</evidence>
<protein>
    <submittedName>
        <fullName evidence="1">Uncharacterized protein</fullName>
    </submittedName>
</protein>
<keyword evidence="2" id="KW-1185">Reference proteome</keyword>
<dbReference type="EMBL" id="CP101125">
    <property type="protein sequence ID" value="UTO14189.1"/>
    <property type="molecule type" value="Genomic_DNA"/>
</dbReference>
<organism evidence="1 2">
    <name type="scientific">Pseudomonas nunensis</name>
    <dbReference type="NCBI Taxonomy" id="2961896"/>
    <lineage>
        <taxon>Bacteria</taxon>
        <taxon>Pseudomonadati</taxon>
        <taxon>Pseudomonadota</taxon>
        <taxon>Gammaproteobacteria</taxon>
        <taxon>Pseudomonadales</taxon>
        <taxon>Pseudomonadaceae</taxon>
        <taxon>Pseudomonas</taxon>
    </lineage>
</organism>
<dbReference type="Proteomes" id="UP001059607">
    <property type="component" value="Chromosome"/>
</dbReference>
<evidence type="ECO:0000313" key="1">
    <source>
        <dbReference type="EMBL" id="UTO14189.1"/>
    </source>
</evidence>
<dbReference type="RefSeq" id="WP_054616956.1">
    <property type="nucleotide sequence ID" value="NZ_CP101125.1"/>
</dbReference>